<feature type="region of interest" description="Disordered" evidence="2">
    <location>
        <begin position="1"/>
        <end position="173"/>
    </location>
</feature>
<feature type="region of interest" description="Disordered" evidence="2">
    <location>
        <begin position="1160"/>
        <end position="1441"/>
    </location>
</feature>
<feature type="compositionally biased region" description="Basic and acidic residues" evidence="2">
    <location>
        <begin position="1238"/>
        <end position="1273"/>
    </location>
</feature>
<feature type="compositionally biased region" description="Basic and acidic residues" evidence="2">
    <location>
        <begin position="3261"/>
        <end position="3276"/>
    </location>
</feature>
<feature type="compositionally biased region" description="Polar residues" evidence="2">
    <location>
        <begin position="2778"/>
        <end position="2789"/>
    </location>
</feature>
<dbReference type="InterPro" id="IPR013087">
    <property type="entry name" value="Znf_C2H2_type"/>
</dbReference>
<dbReference type="PROSITE" id="PS50157">
    <property type="entry name" value="ZINC_FINGER_C2H2_2"/>
    <property type="match status" value="4"/>
</dbReference>
<feature type="compositionally biased region" description="Basic residues" evidence="2">
    <location>
        <begin position="112"/>
        <end position="121"/>
    </location>
</feature>
<dbReference type="GO" id="GO:0008270">
    <property type="term" value="F:zinc ion binding"/>
    <property type="evidence" value="ECO:0007669"/>
    <property type="project" value="UniProtKB-KW"/>
</dbReference>
<feature type="compositionally biased region" description="Basic and acidic residues" evidence="2">
    <location>
        <begin position="3586"/>
        <end position="3603"/>
    </location>
</feature>
<sequence length="4121" mass="436228">MGETRRAYSTHDAEAGGQDSAIGFEPFGKKDAGALDGRAPGGSEAGLQNGTEAGAGTAAVRDKEAHPQREAVIRPQQAGKIDFKSLQSRPKFPSDGHWGAVKGSPQSPPGKSRAREKNRRSGKGDRGHQQLYRLTISGARPHPTIGIAYPQQKVAPPKKPDLGHGPVSGSYRFHVPSAPERAVELQQEDFGFPRCFPEAAPGLPSGNYTSPAAAAHPSPGGKAQPAAGTPQEGAAPHGPLHYLAFQGKEKAAWPPPEKSLPGADSGLPAPRPFPFPEGGKASAHGGGPLSFPYPLPTLHSTATEPFHGEAHAPEYVDVGLASGQISHGAFAFHSSARDWKGDVLSGGSSYGHVATEGRTYALAPAPPAPFLPSPAPGLFPGYKGRRDPSPDHNGAISPSGAIDPSPGAFPEGLAVFPPSLHISSMPKLIGKRLPLPKDAVAGQRALDPGGSLRRVGPQTPLPPPHCQSKAYGDPSASSSGPRPSEKSLAAPVQGHPRLPQPWEGSKRTFSPLEHSPVAYPSPGGGQSSFGGPPEPEQRHPAKKPWQQLPFASASPGQNRIELSRKLAAQKLPFPLGAPEWDASAKGPQSSGGYTGKAPPSGEGPARSSPGSGSTANPFSFDAATDTEPLAACGPRNKPLFFGVSPPVLLATTRLPCHPPLGLPPPAMAASPSNSPLPSPAPHPTGGSSCSSLSPTSGSPESFEGGVALAASPFFHPPCPPKDSSKPLHPPEAPGSGMIHYPPTEAVKAFHFSQDVAKEDLLYRGLPGEGHAPRLAGQSAKGGLEGCEADLPPPPYSSHHLLATSLSSASLDQLDVLLTCKQCDQNFGNLSSFLEHRQFCSSHAMLQGPAREPPRGTEGRRPPPAPPESVPPAHGSPGPPLPPDPHPHLLALNRAADALADGESKGEAREEALRGGQLGLGPATGSLPLSTSDLEIDDAKLDHLITEALNGLGYQSDTPEIDSSFIDVFADEELASVKVGSGSGTLCKARESATSGKKAKHPGVDENGRTLGCHGDHPGGEPARSKPAAKQHGHKERGLGWLLDHGEERLELQHKAEVAPNRAMDPATYDGAQASPGTPLKVRRRNGGSSLPPKGRGASSISEAKVSKNIAHASPPSGGLPSAGPSVAARDPKPTAKGGKERKLRSGSWSKELIHKIVQQKNKLHQLHPKSRKAGPPLSSFLADRRLPEGKDSKLRAYEYISESDEERVEHTKQHCRRKLGSRLNGRRRSSFGRRCRGREKEPEPDWRYGPRRDWEGPKGASGRDPHRRGDGSGRVRRRSNRSSSSSFQSTVLSSEASSSPRSTERADSDTEKESEQRRRLPQSARGSRPLLGESPNASEEETTGRSQRGPPGLPREPGGGGSPHTQPAACKACPRAAPEALPVLQLPEEAGLLHTPGQPQPSKGAPGKGLPTPFSAGGPEHSSRRSAQEHDKPKAPEEALGLGTDQRCHLITTYKGDAVKYPAEEFLSPASRGHHAAEECGSYEEADLKCLRKQKAFPAPVSCFQEGPPGIGVAVGGPHALVDATETLYDCKGLPSSYDTSSLFSGPPGTEAAPADNVYLCPGDADLGPFKPKHHKVAPYGATTVHSQVSSPLQFDSSAVFGELPATDFDASLYDSVASGKDTYVPFECVGHQLGKMVPFDQHYSSFLQEKDWALMEDDLAPFHSLSVEKPGAKRFPGEMEQMTLPEQMADYGMAFMSSISDDELEIKRLVSELESQLQTSKLSLEDAPVEHQAPTERKEAAHPFLSLTLGQEGEGKGLFLMEAEFEEAAVSCSCDNMGNEKALLSALEGKYGSQRDPWPCPVPLRPLQPTVCSPSAPDLMLTGPFSCKADQDKLKGNLKDAGITGEGGFREIQASSTAVQHTACLPDQPEAPDYAKHLMPSPSPLLAKALGAPKLNAHDALPPSVDAFPELPPKEETLAGAAELEAYEGQVPRLQLESAVQDIGTPASDGHLPSDAQGGKGPEERLFQKTGSPAMLGGSPALQGGPGGPLLLEEAEGAEGHPAHQSPALRSKDTSGKPLHFDVLTFSKELEEEEEYESAPRGETAHPLQQLQLFVARTVKSNEEDLLLPCFPGRPPHGHLPAPAESQPEQAEEAAGGRDGAGSPTLEEAKEALAEASEHMADVSDPIRLFLESGKQLEFLGGPLCCGTKPAVLGSPRQQPRFEDGCPGVRDIHVCADGLSLQHGRLLPLASSAGASLPREEGVRGGGQVTRELEGKPEEAPVAFRDCRKSPLSPGPFAREASRCALPAVLKAHAACHTTWAGGCQDGRAAGTGKAHRREASGEQVPALQRDLSPAPTTPPEKPPEDDSPLPGSRFGSGDGPVSAVDGGLWTRGAQHVSAPPGGFSLDTGFADQNAPFGVPPSEEAPGGHMPLPPRRRSPGPEKPPPGSPLQSPLGPAEQPFSPVLQHCGTSSPLPVALLSVAHRPVDSSGKAPPPAASSLHSAHAASALVQAERPLLLHTDCRPSAHELPLLKKARAEEPPSQLGHEDGERCSAPGKPASSQPPALQDALPGQPPSGTDSALLRDARTQTHAELMPKPQEGRAVGSCPQKGGKEEPQPGAASKGIAAREMPAASSPERADGGTGGAGPGPEAEPQKVRWEAGCSGNFLEEADLEGKEREGGTSGFPVQEESEDGRPRDPSEPMQAKAKRRKGLPATCEICSVSFRSKTGLMRHKAVKHQSQKDGTTLLGSGFAPLEKAFKTRQQLSGRNRRASTNAHVAKAAEGRPSPKSYRSQRKEPSREIQEVVCRVLGDLSAIPLDTTHDIQSTSGPRKESRIESMSSQAQSSDELASASREDPRAKGEDRQLGTDAPDKFAGKKMKGRARKTRATSRGNEIIGASHLGPGTPPVCSNMVSCTVDVILMTTTEALESSSTPSTEQTSLWSPSPPHPLAVRGVGDGGERPSSAGPKLLRDEESCQEEVQDPEAEAKQLPQERWPSSCPEEPKETSSDACEGQDKERSREEPESKGSPFEGANCRNPNNSLVYLPSPKAVEQSSHVGAAQPHLSDVAAEEAAGRAGPSSGDSKLWRMEGLQPRKESHGEGAAGPKLHSLFDDDSKFSQLFPRNDHFARRKCTRVYGKRTKKPRPLAEASARTEGMADLFTIRMASDLGETSSFCVTREDPREEDADGRKGSAFGFFCQRSPAGALPGLSSWGREGKKEDFPVEGALLRPCMETPARPSAGEASPGPPNLEEESCGPGAREPPHSPAFHTIDMETLNTKFELAGGGFYGAGEDPLRRAEEDCALGFEPTLLPQGRPTPSKPDEGKPGKPRSEPPLKEKQYKCRVCFQWFLTLGELDFHKLTHNPSPPPTCYMCVQRRFSSREQLRDHLKEKHARNKAGLWACGMCLKETSEVWMYNEHLREHATQFARRGRAQKTALGLPGCLAEQDAAVTHFLNSLMCRKPSRPAEGGSRAPLGRAGRAPREPAGREAAPGEDAAEAPGRTRPPGTAPKAPAAPSPDPAPKVEGPPKPVPMHPECKDPSRDCHHCGKQFPKPFKLQRHLVVHSLQKIYLCHRCPEADVKHTTLYTCELCADVMHVIKKSFICSACNYTFSKKEQYDRHMEKHLGGSSTTLRFRGVMRPGGSARGPERKIKEEARPREEAPLSKRKKAAPHGSAPAPGPPPQRDCPGAALPDGEALCVAVGGPVKVEDAAGGPPSRPAGAQGSPLDAPPPALPPEPKHESTAPEPGHLVAPSAGLPTKGGSPGEKPPPPADSSSGLVGAERGSMAQNDPGAAPAALPPVPLPEKHKEPDVPEEATSRSRGTHGKDLCRDEEPATEKPELPGSALEPPEGRRPPRTPWGSGPPPREAVPRETSAKLPPLEAPFHVLPLKDKTASPALNRPAKETPSKRVSGGRANAETAPSVGEAQEPPSRKDKAPPDTEAAPPKDQGMGTSVVEAGGTPTRPLSGQPRGEAAGAPAKHSHPDPSRGQERPAVNGLARPHPKKRKEHKSCHKGSPASRENIEGDGGKKKKARTQDAAKGDGVGAFRRADWPDGEALALSPRKSDPHLNKLAPKLKMSVAGGQLKKMVLDQCFQKKVEIRHANGELRRRKDILGSKAFHQLLAKEPSTSLPCSVSRHRAVQGAKLPDTHNYRTAESQNNLLSQLFGQKLTSFKIPLRRDTSE</sequence>
<feature type="region of interest" description="Disordered" evidence="2">
    <location>
        <begin position="2475"/>
        <end position="2653"/>
    </location>
</feature>
<feature type="compositionally biased region" description="Pro residues" evidence="2">
    <location>
        <begin position="3453"/>
        <end position="3473"/>
    </location>
</feature>
<dbReference type="PANTHER" id="PTHR21465:SF2">
    <property type="entry name" value="ZINC FINGER PROTEIN 469"/>
    <property type="match status" value="1"/>
</dbReference>
<feature type="compositionally biased region" description="Low complexity" evidence="2">
    <location>
        <begin position="3650"/>
        <end position="3666"/>
    </location>
</feature>
<feature type="compositionally biased region" description="Basic and acidic residues" evidence="2">
    <location>
        <begin position="3763"/>
        <end position="3779"/>
    </location>
</feature>
<reference evidence="4" key="2">
    <citation type="submission" date="2025-09" db="UniProtKB">
        <authorList>
            <consortium name="Ensembl"/>
        </authorList>
    </citation>
    <scope>IDENTIFICATION</scope>
</reference>
<dbReference type="Proteomes" id="UP000694545">
    <property type="component" value="Unplaced"/>
</dbReference>
<dbReference type="PANTHER" id="PTHR21465">
    <property type="entry name" value="ZINC FINGER PROTEIN 469"/>
    <property type="match status" value="1"/>
</dbReference>
<feature type="compositionally biased region" description="Polar residues" evidence="2">
    <location>
        <begin position="2703"/>
        <end position="2717"/>
    </location>
</feature>
<feature type="region of interest" description="Disordered" evidence="2">
    <location>
        <begin position="3568"/>
        <end position="3631"/>
    </location>
</feature>
<feature type="region of interest" description="Disordered" evidence="2">
    <location>
        <begin position="3648"/>
        <end position="4009"/>
    </location>
</feature>
<keyword evidence="1" id="KW-0863">Zinc-finger</keyword>
<evidence type="ECO:0000256" key="1">
    <source>
        <dbReference type="PROSITE-ProRule" id="PRU00042"/>
    </source>
</evidence>
<feature type="region of interest" description="Disordered" evidence="2">
    <location>
        <begin position="982"/>
        <end position="1148"/>
    </location>
</feature>
<feature type="compositionally biased region" description="Basic residues" evidence="2">
    <location>
        <begin position="1161"/>
        <end position="1172"/>
    </location>
</feature>
<feature type="region of interest" description="Disordered" evidence="2">
    <location>
        <begin position="3073"/>
        <end position="3093"/>
    </location>
</feature>
<feature type="compositionally biased region" description="Low complexity" evidence="2">
    <location>
        <begin position="3428"/>
        <end position="3452"/>
    </location>
</feature>
<feature type="compositionally biased region" description="Basic residues" evidence="2">
    <location>
        <begin position="1213"/>
        <end position="1237"/>
    </location>
</feature>
<feature type="compositionally biased region" description="Low complexity" evidence="2">
    <location>
        <begin position="3409"/>
        <end position="3419"/>
    </location>
</feature>
<keyword evidence="1" id="KW-0862">Zinc</keyword>
<feature type="region of interest" description="Disordered" evidence="2">
    <location>
        <begin position="3164"/>
        <end position="3209"/>
    </location>
</feature>
<evidence type="ECO:0000259" key="3">
    <source>
        <dbReference type="PROSITE" id="PS50157"/>
    </source>
</evidence>
<dbReference type="PROSITE" id="PS00028">
    <property type="entry name" value="ZINC_FINGER_C2H2_1"/>
    <property type="match status" value="4"/>
</dbReference>
<feature type="domain" description="C2H2-type" evidence="3">
    <location>
        <begin position="3281"/>
        <end position="3308"/>
    </location>
</feature>
<feature type="compositionally biased region" description="Polar residues" evidence="2">
    <location>
        <begin position="608"/>
        <end position="617"/>
    </location>
</feature>
<feature type="compositionally biased region" description="Low complexity" evidence="2">
    <location>
        <begin position="2870"/>
        <end position="2881"/>
    </location>
</feature>
<dbReference type="SMART" id="SM00355">
    <property type="entry name" value="ZnF_C2H2"/>
    <property type="match status" value="7"/>
</dbReference>
<feature type="region of interest" description="Disordered" evidence="2">
    <location>
        <begin position="441"/>
        <end position="636"/>
    </location>
</feature>
<dbReference type="SUPFAM" id="SSF57667">
    <property type="entry name" value="beta-beta-alpha zinc fingers"/>
    <property type="match status" value="2"/>
</dbReference>
<feature type="region of interest" description="Disordered" evidence="2">
    <location>
        <begin position="665"/>
        <end position="734"/>
    </location>
</feature>
<feature type="compositionally biased region" description="Basic and acidic residues" evidence="2">
    <location>
        <begin position="60"/>
        <end position="72"/>
    </location>
</feature>
<dbReference type="InterPro" id="IPR039270">
    <property type="entry name" value="ZNF469"/>
</dbReference>
<feature type="compositionally biased region" description="Basic and acidic residues" evidence="2">
    <location>
        <begin position="1043"/>
        <end position="1056"/>
    </location>
</feature>
<feature type="region of interest" description="Disordered" evidence="2">
    <location>
        <begin position="2073"/>
        <end position="2106"/>
    </location>
</feature>
<feature type="domain" description="C2H2-type" evidence="3">
    <location>
        <begin position="2656"/>
        <end position="2684"/>
    </location>
</feature>
<dbReference type="OMA" id="MPWQQIH"/>
<feature type="compositionally biased region" description="Basic and acidic residues" evidence="2">
    <location>
        <begin position="1129"/>
        <end position="1140"/>
    </location>
</feature>
<reference evidence="4" key="1">
    <citation type="submission" date="2025-08" db="UniProtKB">
        <authorList>
            <consortium name="Ensembl"/>
        </authorList>
    </citation>
    <scope>IDENTIFICATION</scope>
</reference>
<protein>
    <submittedName>
        <fullName evidence="4">Zinc finger protein 469</fullName>
    </submittedName>
</protein>
<feature type="region of interest" description="Disordered" evidence="2">
    <location>
        <begin position="845"/>
        <end position="930"/>
    </location>
</feature>
<name>A0A8D2LF26_VARKO</name>
<evidence type="ECO:0000313" key="5">
    <source>
        <dbReference type="Proteomes" id="UP000694545"/>
    </source>
</evidence>
<feature type="compositionally biased region" description="Basic residues" evidence="2">
    <location>
        <begin position="2817"/>
        <end position="2829"/>
    </location>
</feature>
<feature type="compositionally biased region" description="Low complexity" evidence="2">
    <location>
        <begin position="1112"/>
        <end position="1128"/>
    </location>
</feature>
<feature type="compositionally biased region" description="Basic and acidic residues" evidence="2">
    <location>
        <begin position="1"/>
        <end position="14"/>
    </location>
</feature>
<accession>A0A8D2LF26</accession>
<feature type="domain" description="C2H2-type" evidence="3">
    <location>
        <begin position="3542"/>
        <end position="3569"/>
    </location>
</feature>
<feature type="compositionally biased region" description="Basic and acidic residues" evidence="2">
    <location>
        <begin position="1421"/>
        <end position="1437"/>
    </location>
</feature>
<dbReference type="Gene3D" id="3.30.160.60">
    <property type="entry name" value="Classic Zinc Finger"/>
    <property type="match status" value="2"/>
</dbReference>
<feature type="compositionally biased region" description="Low complexity" evidence="2">
    <location>
        <begin position="1367"/>
        <end position="1380"/>
    </location>
</feature>
<feature type="region of interest" description="Disordered" evidence="2">
    <location>
        <begin position="203"/>
        <end position="239"/>
    </location>
</feature>
<feature type="compositionally biased region" description="Basic and acidic residues" evidence="2">
    <location>
        <begin position="1001"/>
        <end position="1018"/>
    </location>
</feature>
<feature type="compositionally biased region" description="Basic and acidic residues" evidence="2">
    <location>
        <begin position="3025"/>
        <end position="3040"/>
    </location>
</feature>
<feature type="compositionally biased region" description="Basic and acidic residues" evidence="2">
    <location>
        <begin position="901"/>
        <end position="912"/>
    </location>
</feature>
<feature type="region of interest" description="Disordered" evidence="2">
    <location>
        <begin position="2761"/>
        <end position="2848"/>
    </location>
</feature>
<feature type="region of interest" description="Disordered" evidence="2">
    <location>
        <begin position="251"/>
        <end position="286"/>
    </location>
</feature>
<feature type="region of interest" description="Disordered" evidence="2">
    <location>
        <begin position="1944"/>
        <end position="2019"/>
    </location>
</feature>
<evidence type="ECO:0000256" key="2">
    <source>
        <dbReference type="SAM" id="MobiDB-lite"/>
    </source>
</evidence>
<organism evidence="4 5">
    <name type="scientific">Varanus komodoensis</name>
    <name type="common">Komodo dragon</name>
    <dbReference type="NCBI Taxonomy" id="61221"/>
    <lineage>
        <taxon>Eukaryota</taxon>
        <taxon>Metazoa</taxon>
        <taxon>Chordata</taxon>
        <taxon>Craniata</taxon>
        <taxon>Vertebrata</taxon>
        <taxon>Euteleostomi</taxon>
        <taxon>Lepidosauria</taxon>
        <taxon>Squamata</taxon>
        <taxon>Bifurcata</taxon>
        <taxon>Unidentata</taxon>
        <taxon>Episquamata</taxon>
        <taxon>Toxicofera</taxon>
        <taxon>Anguimorpha</taxon>
        <taxon>Paleoanguimorpha</taxon>
        <taxon>Varanoidea</taxon>
        <taxon>Varanidae</taxon>
        <taxon>Varanus</taxon>
    </lineage>
</organism>
<feature type="domain" description="C2H2-type" evidence="3">
    <location>
        <begin position="3482"/>
        <end position="3509"/>
    </location>
</feature>
<evidence type="ECO:0000313" key="4">
    <source>
        <dbReference type="Ensembl" id="ENSVKKP00000021033.1"/>
    </source>
</evidence>
<feature type="compositionally biased region" description="Basic residues" evidence="2">
    <location>
        <begin position="3073"/>
        <end position="3085"/>
    </location>
</feature>
<feature type="compositionally biased region" description="Low complexity" evidence="2">
    <location>
        <begin position="887"/>
        <end position="900"/>
    </location>
</feature>
<feature type="compositionally biased region" description="Acidic residues" evidence="2">
    <location>
        <begin position="2916"/>
        <end position="2925"/>
    </location>
</feature>
<dbReference type="InterPro" id="IPR036236">
    <property type="entry name" value="Znf_C2H2_sf"/>
</dbReference>
<feature type="compositionally biased region" description="Basic and acidic residues" evidence="2">
    <location>
        <begin position="3959"/>
        <end position="3978"/>
    </location>
</feature>
<feature type="compositionally biased region" description="Basic and acidic residues" evidence="2">
    <location>
        <begin position="2794"/>
        <end position="2816"/>
    </location>
</feature>
<feature type="compositionally biased region" description="Basic and acidic residues" evidence="2">
    <location>
        <begin position="851"/>
        <end position="860"/>
    </location>
</feature>
<feature type="compositionally biased region" description="Basic and acidic residues" evidence="2">
    <location>
        <begin position="2476"/>
        <end position="2492"/>
    </location>
</feature>
<feature type="compositionally biased region" description="Basic and acidic residues" evidence="2">
    <location>
        <begin position="1302"/>
        <end position="1318"/>
    </location>
</feature>
<feature type="region of interest" description="Disordered" evidence="2">
    <location>
        <begin position="3248"/>
        <end position="3276"/>
    </location>
</feature>
<feature type="compositionally biased region" description="Basic residues" evidence="2">
    <location>
        <begin position="3939"/>
        <end position="3951"/>
    </location>
</feature>
<feature type="region of interest" description="Disordered" evidence="2">
    <location>
        <begin position="3403"/>
        <end position="3479"/>
    </location>
</feature>
<feature type="region of interest" description="Disordered" evidence="2">
    <location>
        <begin position="373"/>
        <end position="410"/>
    </location>
</feature>
<feature type="compositionally biased region" description="Basic and acidic residues" evidence="2">
    <location>
        <begin position="3920"/>
        <end position="3929"/>
    </location>
</feature>
<proteinExistence type="predicted"/>
<feature type="region of interest" description="Disordered" evidence="2">
    <location>
        <begin position="2703"/>
        <end position="2743"/>
    </location>
</feature>
<feature type="compositionally biased region" description="Low complexity" evidence="2">
    <location>
        <begin position="683"/>
        <end position="701"/>
    </location>
</feature>
<dbReference type="Ensembl" id="ENSVKKT00000021556.1">
    <property type="protein sequence ID" value="ENSVKKP00000021033.1"/>
    <property type="gene ID" value="ENSVKKG00000014123.1"/>
</dbReference>
<keyword evidence="1" id="KW-0479">Metal-binding</keyword>
<feature type="compositionally biased region" description="Basic and acidic residues" evidence="2">
    <location>
        <begin position="1182"/>
        <end position="1196"/>
    </location>
</feature>
<keyword evidence="5" id="KW-1185">Reference proteome</keyword>
<feature type="region of interest" description="Disordered" evidence="2">
    <location>
        <begin position="2869"/>
        <end position="3050"/>
    </location>
</feature>
<feature type="region of interest" description="Disordered" evidence="2">
    <location>
        <begin position="2269"/>
        <end position="2409"/>
    </location>
</feature>
<feature type="compositionally biased region" description="Basic and acidic residues" evidence="2">
    <location>
        <begin position="2942"/>
        <end position="2966"/>
    </location>
</feature>